<name>A0A1Q3BU75_CEPFO</name>
<feature type="non-terminal residue" evidence="1">
    <location>
        <position position="9"/>
    </location>
</feature>
<evidence type="ECO:0000313" key="1">
    <source>
        <dbReference type="EMBL" id="GAV71515.1"/>
    </source>
</evidence>
<organism evidence="1 2">
    <name type="scientific">Cephalotus follicularis</name>
    <name type="common">Albany pitcher plant</name>
    <dbReference type="NCBI Taxonomy" id="3775"/>
    <lineage>
        <taxon>Eukaryota</taxon>
        <taxon>Viridiplantae</taxon>
        <taxon>Streptophyta</taxon>
        <taxon>Embryophyta</taxon>
        <taxon>Tracheophyta</taxon>
        <taxon>Spermatophyta</taxon>
        <taxon>Magnoliopsida</taxon>
        <taxon>eudicotyledons</taxon>
        <taxon>Gunneridae</taxon>
        <taxon>Pentapetalae</taxon>
        <taxon>rosids</taxon>
        <taxon>fabids</taxon>
        <taxon>Oxalidales</taxon>
        <taxon>Cephalotaceae</taxon>
        <taxon>Cephalotus</taxon>
    </lineage>
</organism>
<evidence type="ECO:0000313" key="2">
    <source>
        <dbReference type="Proteomes" id="UP000187406"/>
    </source>
</evidence>
<protein>
    <submittedName>
        <fullName evidence="1">Zf-CCHC domain-containing protein</fullName>
    </submittedName>
</protein>
<dbReference type="EMBL" id="BDDD01000919">
    <property type="protein sequence ID" value="GAV71515.1"/>
    <property type="molecule type" value="Genomic_DNA"/>
</dbReference>
<comment type="caution">
    <text evidence="1">The sequence shown here is derived from an EMBL/GenBank/DDBJ whole genome shotgun (WGS) entry which is preliminary data.</text>
</comment>
<keyword evidence="2" id="KW-1185">Reference proteome</keyword>
<accession>A0A1Q3BU75</accession>
<proteinExistence type="predicted"/>
<sequence length="9" mass="1175">MPRFHQCTR</sequence>
<gene>
    <name evidence="1" type="ORF">CFOL_v3_15009</name>
</gene>
<reference evidence="2" key="1">
    <citation type="submission" date="2016-04" db="EMBL/GenBank/DDBJ databases">
        <title>Cephalotus genome sequencing.</title>
        <authorList>
            <person name="Fukushima K."/>
            <person name="Hasebe M."/>
            <person name="Fang X."/>
        </authorList>
    </citation>
    <scope>NUCLEOTIDE SEQUENCE [LARGE SCALE GENOMIC DNA]</scope>
    <source>
        <strain evidence="2">cv. St1</strain>
    </source>
</reference>
<dbReference type="Proteomes" id="UP000187406">
    <property type="component" value="Unassembled WGS sequence"/>
</dbReference>